<gene>
    <name evidence="3" type="ORF">GKC30_07120</name>
</gene>
<evidence type="ECO:0000256" key="1">
    <source>
        <dbReference type="ARBA" id="ARBA00022723"/>
    </source>
</evidence>
<proteinExistence type="predicted"/>
<evidence type="ECO:0000313" key="4">
    <source>
        <dbReference type="Proteomes" id="UP000461162"/>
    </source>
</evidence>
<dbReference type="Pfam" id="PF00403">
    <property type="entry name" value="HMA"/>
    <property type="match status" value="1"/>
</dbReference>
<dbReference type="Gene3D" id="3.30.70.100">
    <property type="match status" value="1"/>
</dbReference>
<keyword evidence="4" id="KW-1185">Reference proteome</keyword>
<accession>A0A7K1KMZ1</accession>
<keyword evidence="1" id="KW-0479">Metal-binding</keyword>
<dbReference type="SUPFAM" id="SSF55008">
    <property type="entry name" value="HMA, heavy metal-associated domain"/>
    <property type="match status" value="1"/>
</dbReference>
<dbReference type="RefSeq" id="WP_155933530.1">
    <property type="nucleotide sequence ID" value="NZ_WODC01000004.1"/>
</dbReference>
<dbReference type="CDD" id="cd00371">
    <property type="entry name" value="HMA"/>
    <property type="match status" value="1"/>
</dbReference>
<name>A0A7K1KMZ1_9BACT</name>
<feature type="domain" description="HMA" evidence="2">
    <location>
        <begin position="1"/>
        <end position="67"/>
    </location>
</feature>
<dbReference type="AlphaFoldDB" id="A0A7K1KMZ1"/>
<protein>
    <submittedName>
        <fullName evidence="3">Mercury transporter</fullName>
    </submittedName>
</protein>
<dbReference type="Proteomes" id="UP000461162">
    <property type="component" value="Unassembled WGS sequence"/>
</dbReference>
<dbReference type="InterPro" id="IPR017969">
    <property type="entry name" value="Heavy-metal-associated_CS"/>
</dbReference>
<comment type="caution">
    <text evidence="3">The sequence shown here is derived from an EMBL/GenBank/DDBJ whole genome shotgun (WGS) entry which is preliminary data.</text>
</comment>
<evidence type="ECO:0000259" key="2">
    <source>
        <dbReference type="PROSITE" id="PS50846"/>
    </source>
</evidence>
<sequence length="68" mass="7056">MPVVKVKGMSCQHCAKSVTQALEALGAANVRVDLLSGNVTYDEPNGNGPIDKSSIAEAIVRIGFEVVG</sequence>
<dbReference type="GO" id="GO:0046872">
    <property type="term" value="F:metal ion binding"/>
    <property type="evidence" value="ECO:0007669"/>
    <property type="project" value="UniProtKB-KW"/>
</dbReference>
<organism evidence="3 4">
    <name type="scientific">Pseudodesulfovibrio alkaliphilus</name>
    <dbReference type="NCBI Taxonomy" id="2661613"/>
    <lineage>
        <taxon>Bacteria</taxon>
        <taxon>Pseudomonadati</taxon>
        <taxon>Thermodesulfobacteriota</taxon>
        <taxon>Desulfovibrionia</taxon>
        <taxon>Desulfovibrionales</taxon>
        <taxon>Desulfovibrionaceae</taxon>
    </lineage>
</organism>
<reference evidence="3 4" key="1">
    <citation type="submission" date="2019-11" db="EMBL/GenBank/DDBJ databases">
        <title>Pseudodesulfovibrio alkaliphilus, sp. nov., an alkaliphilic sulfate-reducing bacteria from mud volcano of Taman peninsula, Russia.</title>
        <authorList>
            <person name="Frolova A."/>
            <person name="Merkel A.Y."/>
            <person name="Slobodkin A.I."/>
        </authorList>
    </citation>
    <scope>NUCLEOTIDE SEQUENCE [LARGE SCALE GENOMIC DNA]</scope>
    <source>
        <strain evidence="3 4">F-1</strain>
    </source>
</reference>
<dbReference type="InterPro" id="IPR036163">
    <property type="entry name" value="HMA_dom_sf"/>
</dbReference>
<dbReference type="InterPro" id="IPR006121">
    <property type="entry name" value="HMA_dom"/>
</dbReference>
<dbReference type="PROSITE" id="PS01047">
    <property type="entry name" value="HMA_1"/>
    <property type="match status" value="1"/>
</dbReference>
<evidence type="ECO:0000313" key="3">
    <source>
        <dbReference type="EMBL" id="MUM77397.1"/>
    </source>
</evidence>
<dbReference type="EMBL" id="WODC01000004">
    <property type="protein sequence ID" value="MUM77397.1"/>
    <property type="molecule type" value="Genomic_DNA"/>
</dbReference>
<dbReference type="PROSITE" id="PS50846">
    <property type="entry name" value="HMA_2"/>
    <property type="match status" value="1"/>
</dbReference>